<dbReference type="AlphaFoldDB" id="A0A9D0Z4N6"/>
<reference evidence="1" key="1">
    <citation type="submission" date="2020-10" db="EMBL/GenBank/DDBJ databases">
        <authorList>
            <person name="Gilroy R."/>
        </authorList>
    </citation>
    <scope>NUCLEOTIDE SEQUENCE</scope>
    <source>
        <strain evidence="1">ChiSjej2B20-13462</strain>
    </source>
</reference>
<gene>
    <name evidence="1" type="ORF">IAA67_00560</name>
</gene>
<dbReference type="Proteomes" id="UP000886874">
    <property type="component" value="Unassembled WGS sequence"/>
</dbReference>
<sequence>MLNRENLEAALAELPLLQYAFCSPADLTFTDRVRHVCEAECPMYNTTWACPPAVGTVEECRARCLRYTGVLILSTVTEVNDVADMAETLATRAGHEAVTHEAEALLKAQGCETMALSTEACAICDHCAYPAGPCRHPDQMYPCVESHGILVTAIAEQLGLEFFNGNLVTWYSLVFYKS</sequence>
<organism evidence="1 2">
    <name type="scientific">Candidatus Avoscillospira stercorigallinarum</name>
    <dbReference type="NCBI Taxonomy" id="2840708"/>
    <lineage>
        <taxon>Bacteria</taxon>
        <taxon>Bacillati</taxon>
        <taxon>Bacillota</taxon>
        <taxon>Clostridia</taxon>
        <taxon>Eubacteriales</taxon>
        <taxon>Oscillospiraceae</taxon>
        <taxon>Oscillospiraceae incertae sedis</taxon>
        <taxon>Candidatus Avoscillospira</taxon>
    </lineage>
</organism>
<evidence type="ECO:0000313" key="1">
    <source>
        <dbReference type="EMBL" id="HIQ68815.1"/>
    </source>
</evidence>
<name>A0A9D0Z4N6_9FIRM</name>
<dbReference type="EMBL" id="DVFN01000009">
    <property type="protein sequence ID" value="HIQ68815.1"/>
    <property type="molecule type" value="Genomic_DNA"/>
</dbReference>
<dbReference type="InterPro" id="IPR019271">
    <property type="entry name" value="DUF2284_metal-binding"/>
</dbReference>
<accession>A0A9D0Z4N6</accession>
<evidence type="ECO:0000313" key="2">
    <source>
        <dbReference type="Proteomes" id="UP000886874"/>
    </source>
</evidence>
<dbReference type="Pfam" id="PF10050">
    <property type="entry name" value="DUF2284"/>
    <property type="match status" value="1"/>
</dbReference>
<reference evidence="1" key="2">
    <citation type="journal article" date="2021" name="PeerJ">
        <title>Extensive microbial diversity within the chicken gut microbiome revealed by metagenomics and culture.</title>
        <authorList>
            <person name="Gilroy R."/>
            <person name="Ravi A."/>
            <person name="Getino M."/>
            <person name="Pursley I."/>
            <person name="Horton D.L."/>
            <person name="Alikhan N.F."/>
            <person name="Baker D."/>
            <person name="Gharbi K."/>
            <person name="Hall N."/>
            <person name="Watson M."/>
            <person name="Adriaenssens E.M."/>
            <person name="Foster-Nyarko E."/>
            <person name="Jarju S."/>
            <person name="Secka A."/>
            <person name="Antonio M."/>
            <person name="Oren A."/>
            <person name="Chaudhuri R.R."/>
            <person name="La Ragione R."/>
            <person name="Hildebrand F."/>
            <person name="Pallen M.J."/>
        </authorList>
    </citation>
    <scope>NUCLEOTIDE SEQUENCE</scope>
    <source>
        <strain evidence="1">ChiSjej2B20-13462</strain>
    </source>
</reference>
<protein>
    <submittedName>
        <fullName evidence="1">DUF2284 domain-containing protein</fullName>
    </submittedName>
</protein>
<proteinExistence type="predicted"/>
<comment type="caution">
    <text evidence="1">The sequence shown here is derived from an EMBL/GenBank/DDBJ whole genome shotgun (WGS) entry which is preliminary data.</text>
</comment>